<organism evidence="1 2">
    <name type="scientific">Candidatus Segetimicrobium genomatis</name>
    <dbReference type="NCBI Taxonomy" id="2569760"/>
    <lineage>
        <taxon>Bacteria</taxon>
        <taxon>Bacillati</taxon>
        <taxon>Candidatus Sysuimicrobiota</taxon>
        <taxon>Candidatus Sysuimicrobiia</taxon>
        <taxon>Candidatus Sysuimicrobiales</taxon>
        <taxon>Candidatus Segetimicrobiaceae</taxon>
        <taxon>Candidatus Segetimicrobium</taxon>
    </lineage>
</organism>
<comment type="caution">
    <text evidence="1">The sequence shown here is derived from an EMBL/GenBank/DDBJ whole genome shotgun (WGS) entry which is preliminary data.</text>
</comment>
<name>A0A537IJQ1_9BACT</name>
<proteinExistence type="predicted"/>
<reference evidence="1 2" key="1">
    <citation type="journal article" date="2019" name="Nat. Microbiol.">
        <title>Mediterranean grassland soil C-N compound turnover is dependent on rainfall and depth, and is mediated by genomically divergent microorganisms.</title>
        <authorList>
            <person name="Diamond S."/>
            <person name="Andeer P.F."/>
            <person name="Li Z."/>
            <person name="Crits-Christoph A."/>
            <person name="Burstein D."/>
            <person name="Anantharaman K."/>
            <person name="Lane K.R."/>
            <person name="Thomas B.C."/>
            <person name="Pan C."/>
            <person name="Northen T.R."/>
            <person name="Banfield J.F."/>
        </authorList>
    </citation>
    <scope>NUCLEOTIDE SEQUENCE [LARGE SCALE GENOMIC DNA]</scope>
    <source>
        <strain evidence="1">NP_8</strain>
    </source>
</reference>
<gene>
    <name evidence="1" type="ORF">E6H05_12295</name>
</gene>
<dbReference type="InterPro" id="IPR046038">
    <property type="entry name" value="DUF5996"/>
</dbReference>
<dbReference type="Proteomes" id="UP000318834">
    <property type="component" value="Unassembled WGS sequence"/>
</dbReference>
<dbReference type="EMBL" id="VBAP01000107">
    <property type="protein sequence ID" value="TMI71543.1"/>
    <property type="molecule type" value="Genomic_DNA"/>
</dbReference>
<evidence type="ECO:0000313" key="2">
    <source>
        <dbReference type="Proteomes" id="UP000318834"/>
    </source>
</evidence>
<sequence>MPSPSIESVAADTWPALPLDEWRGTFDTLHMWTQVVGKLALGLSPLTNHYWNTALQITPRGLATLPLTVDRRLVTLTFDFVSHQLGVECSDGGHTTVSLEPRPVAEFYRLVMDALARLDVRVRIWTRPAEVPNPIRFEADTIHHSYDPAAARALLQVLVQIRRVLDPFRARFLGKTSPVHFWWGGFDLAYTRFSGRRAPRHPGGIPNLADSVTRESYSHECISMGWWLGGGLTPILEPSFYAYAYPEPPGCPDAVIAPAGASYDMRMHEWILPYVAVRRAPDPAAALLEFAQSTYEAAANLGKWERALLER</sequence>
<evidence type="ECO:0000313" key="1">
    <source>
        <dbReference type="EMBL" id="TMI71543.1"/>
    </source>
</evidence>
<protein>
    <submittedName>
        <fullName evidence="1">Uncharacterized protein</fullName>
    </submittedName>
</protein>
<accession>A0A537IJQ1</accession>
<dbReference type="AlphaFoldDB" id="A0A537IJQ1"/>
<dbReference type="Pfam" id="PF19459">
    <property type="entry name" value="DUF5996"/>
    <property type="match status" value="1"/>
</dbReference>